<dbReference type="EC" id="4.-.-.-" evidence="8"/>
<comment type="cofactor">
    <cofactor evidence="8 9">
        <name>Zn(2+)</name>
        <dbReference type="ChEBI" id="CHEBI:29105"/>
    </cofactor>
    <text evidence="8 9">Binds 1 zinc ion per subunit.</text>
</comment>
<dbReference type="Pfam" id="PF01242">
    <property type="entry name" value="PTPS"/>
    <property type="match status" value="1"/>
</dbReference>
<keyword evidence="6 8" id="KW-0456">Lyase</keyword>
<evidence type="ECO:0000256" key="6">
    <source>
        <dbReference type="ARBA" id="ARBA00023239"/>
    </source>
</evidence>
<comment type="pathway">
    <text evidence="1 8">Purine metabolism; 7-cyano-7-deazaguanine biosynthesis.</text>
</comment>
<evidence type="ECO:0000256" key="9">
    <source>
        <dbReference type="PIRSR" id="PIRSR006113-2"/>
    </source>
</evidence>
<evidence type="ECO:0000256" key="4">
    <source>
        <dbReference type="ARBA" id="ARBA00022723"/>
    </source>
</evidence>
<evidence type="ECO:0000313" key="10">
    <source>
        <dbReference type="EMBL" id="NYE81910.1"/>
    </source>
</evidence>
<dbReference type="GO" id="GO:0046872">
    <property type="term" value="F:metal ion binding"/>
    <property type="evidence" value="ECO:0007669"/>
    <property type="project" value="UniProtKB-KW"/>
</dbReference>
<dbReference type="PANTHER" id="PTHR12589:SF7">
    <property type="entry name" value="6-PYRUVOYL TETRAHYDROBIOPTERIN SYNTHASE"/>
    <property type="match status" value="1"/>
</dbReference>
<dbReference type="GO" id="GO:0070497">
    <property type="term" value="F:6-carboxytetrahydropterin synthase activity"/>
    <property type="evidence" value="ECO:0007669"/>
    <property type="project" value="UniProtKB-EC"/>
</dbReference>
<dbReference type="InterPro" id="IPR038418">
    <property type="entry name" value="6-PTP_synth/QueD_sf"/>
</dbReference>
<keyword evidence="5 8" id="KW-0862">Zinc</keyword>
<keyword evidence="11" id="KW-1185">Reference proteome</keyword>
<dbReference type="Proteomes" id="UP000542125">
    <property type="component" value="Unassembled WGS sequence"/>
</dbReference>
<evidence type="ECO:0000256" key="7">
    <source>
        <dbReference type="ARBA" id="ARBA00048807"/>
    </source>
</evidence>
<comment type="similarity">
    <text evidence="2 8">Belongs to the PTPS family. QueD subfamily.</text>
</comment>
<dbReference type="EMBL" id="JACBYR010000001">
    <property type="protein sequence ID" value="NYE81910.1"/>
    <property type="molecule type" value="Genomic_DNA"/>
</dbReference>
<feature type="binding site" evidence="9">
    <location>
        <position position="15"/>
    </location>
    <ligand>
        <name>Zn(2+)</name>
        <dbReference type="ChEBI" id="CHEBI:29105"/>
    </ligand>
</feature>
<dbReference type="UniPathway" id="UPA00391"/>
<gene>
    <name evidence="10" type="ORF">FHW18_001181</name>
</gene>
<sequence>MKYELTQEFYFEAAHTLHREIETDSSLRIHGHTYHADVTVAGMPDPASGMLIDLGHFRAALAGVREQLDHRLLDEVAGLKMPTLEGLCAFIATALQPALPGLVRVTVARRASGDRCTLHL</sequence>
<dbReference type="AlphaFoldDB" id="A0A7Y9ISA1"/>
<organism evidence="10 11">
    <name type="scientific">Pigmentiphaga litoralis</name>
    <dbReference type="NCBI Taxonomy" id="516702"/>
    <lineage>
        <taxon>Bacteria</taxon>
        <taxon>Pseudomonadati</taxon>
        <taxon>Pseudomonadota</taxon>
        <taxon>Betaproteobacteria</taxon>
        <taxon>Burkholderiales</taxon>
        <taxon>Alcaligenaceae</taxon>
        <taxon>Pigmentiphaga</taxon>
    </lineage>
</organism>
<evidence type="ECO:0000256" key="8">
    <source>
        <dbReference type="PIRNR" id="PIRNR006113"/>
    </source>
</evidence>
<dbReference type="GO" id="GO:0008616">
    <property type="term" value="P:tRNA queuosine(34) biosynthetic process"/>
    <property type="evidence" value="ECO:0007669"/>
    <property type="project" value="UniProtKB-KW"/>
</dbReference>
<name>A0A7Y9ISA1_9BURK</name>
<evidence type="ECO:0000256" key="3">
    <source>
        <dbReference type="ARBA" id="ARBA00018141"/>
    </source>
</evidence>
<evidence type="ECO:0000256" key="5">
    <source>
        <dbReference type="ARBA" id="ARBA00022833"/>
    </source>
</evidence>
<comment type="caution">
    <text evidence="10">The sequence shown here is derived from an EMBL/GenBank/DDBJ whole genome shotgun (WGS) entry which is preliminary data.</text>
</comment>
<dbReference type="SUPFAM" id="SSF55620">
    <property type="entry name" value="Tetrahydrobiopterin biosynthesis enzymes-like"/>
    <property type="match status" value="1"/>
</dbReference>
<dbReference type="PANTHER" id="PTHR12589">
    <property type="entry name" value="PYRUVOYL TETRAHYDROBIOPTERIN SYNTHASE"/>
    <property type="match status" value="1"/>
</dbReference>
<evidence type="ECO:0000256" key="1">
    <source>
        <dbReference type="ARBA" id="ARBA00005061"/>
    </source>
</evidence>
<dbReference type="InterPro" id="IPR007115">
    <property type="entry name" value="6-PTP_synth/QueD"/>
</dbReference>
<feature type="binding site" evidence="9">
    <location>
        <position position="32"/>
    </location>
    <ligand>
        <name>Zn(2+)</name>
        <dbReference type="ChEBI" id="CHEBI:29105"/>
    </ligand>
</feature>
<evidence type="ECO:0000313" key="11">
    <source>
        <dbReference type="Proteomes" id="UP000542125"/>
    </source>
</evidence>
<accession>A0A7Y9ISA1</accession>
<proteinExistence type="inferred from homology"/>
<keyword evidence="4 8" id="KW-0479">Metal-binding</keyword>
<keyword evidence="8" id="KW-0671">Queuosine biosynthesis</keyword>
<dbReference type="PIRSF" id="PIRSF006113">
    <property type="entry name" value="PTP_synth"/>
    <property type="match status" value="1"/>
</dbReference>
<protein>
    <recommendedName>
        <fullName evidence="3 8">6-carboxy-5,6,7,8-tetrahydropterin synthase</fullName>
        <ecNumber evidence="8">4.-.-.-</ecNumber>
    </recommendedName>
</protein>
<dbReference type="RefSeq" id="WP_179584295.1">
    <property type="nucleotide sequence ID" value="NZ_JACBYR010000001.1"/>
</dbReference>
<dbReference type="Gene3D" id="3.30.479.10">
    <property type="entry name" value="6-pyruvoyl tetrahydropterin synthase/QueD"/>
    <property type="match status" value="1"/>
</dbReference>
<evidence type="ECO:0000256" key="2">
    <source>
        <dbReference type="ARBA" id="ARBA00008900"/>
    </source>
</evidence>
<comment type="catalytic activity">
    <reaction evidence="7 8">
        <text>7,8-dihydroneopterin 3'-triphosphate + H2O = 6-carboxy-5,6,7,8-tetrahydropterin + triphosphate + acetaldehyde + 2 H(+)</text>
        <dbReference type="Rhea" id="RHEA:27966"/>
        <dbReference type="ChEBI" id="CHEBI:15343"/>
        <dbReference type="ChEBI" id="CHEBI:15377"/>
        <dbReference type="ChEBI" id="CHEBI:15378"/>
        <dbReference type="ChEBI" id="CHEBI:18036"/>
        <dbReference type="ChEBI" id="CHEBI:58462"/>
        <dbReference type="ChEBI" id="CHEBI:61032"/>
        <dbReference type="EC" id="4.1.2.50"/>
    </reaction>
</comment>
<feature type="binding site" evidence="9">
    <location>
        <position position="30"/>
    </location>
    <ligand>
        <name>Zn(2+)</name>
        <dbReference type="ChEBI" id="CHEBI:29105"/>
    </ligand>
</feature>
<reference evidence="10 11" key="1">
    <citation type="submission" date="2020-07" db="EMBL/GenBank/DDBJ databases">
        <title>Genomic Encyclopedia of Type Strains, Phase IV (KMG-V): Genome sequencing to study the core and pangenomes of soil and plant-associated prokaryotes.</title>
        <authorList>
            <person name="Whitman W."/>
        </authorList>
    </citation>
    <scope>NUCLEOTIDE SEQUENCE [LARGE SCALE GENOMIC DNA]</scope>
    <source>
        <strain evidence="10 11">SAS40</strain>
    </source>
</reference>